<protein>
    <submittedName>
        <fullName evidence="1">Uncharacterized protein</fullName>
    </submittedName>
</protein>
<proteinExistence type="predicted"/>
<comment type="caution">
    <text evidence="1">The sequence shown here is derived from an EMBL/GenBank/DDBJ whole genome shotgun (WGS) entry which is preliminary data.</text>
</comment>
<organism evidence="1 2">
    <name type="scientific">Scortum barcoo</name>
    <name type="common">barcoo grunter</name>
    <dbReference type="NCBI Taxonomy" id="214431"/>
    <lineage>
        <taxon>Eukaryota</taxon>
        <taxon>Metazoa</taxon>
        <taxon>Chordata</taxon>
        <taxon>Craniata</taxon>
        <taxon>Vertebrata</taxon>
        <taxon>Euteleostomi</taxon>
        <taxon>Actinopterygii</taxon>
        <taxon>Neopterygii</taxon>
        <taxon>Teleostei</taxon>
        <taxon>Neoteleostei</taxon>
        <taxon>Acanthomorphata</taxon>
        <taxon>Eupercaria</taxon>
        <taxon>Centrarchiformes</taxon>
        <taxon>Terapontoidei</taxon>
        <taxon>Terapontidae</taxon>
        <taxon>Scortum</taxon>
    </lineage>
</organism>
<gene>
    <name evidence="1" type="ORF">L3Q82_011488</name>
</gene>
<evidence type="ECO:0000313" key="2">
    <source>
        <dbReference type="Proteomes" id="UP000831701"/>
    </source>
</evidence>
<reference evidence="1" key="1">
    <citation type="submission" date="2022-04" db="EMBL/GenBank/DDBJ databases">
        <title>Jade perch genome.</title>
        <authorList>
            <person name="Chao B."/>
        </authorList>
    </citation>
    <scope>NUCLEOTIDE SEQUENCE</scope>
    <source>
        <strain evidence="1">CB-2022</strain>
    </source>
</reference>
<dbReference type="EMBL" id="CM041543">
    <property type="protein sequence ID" value="KAI3364702.1"/>
    <property type="molecule type" value="Genomic_DNA"/>
</dbReference>
<evidence type="ECO:0000313" key="1">
    <source>
        <dbReference type="EMBL" id="KAI3364702.1"/>
    </source>
</evidence>
<dbReference type="Proteomes" id="UP000831701">
    <property type="component" value="Chromosome 13"/>
</dbReference>
<keyword evidence="2" id="KW-1185">Reference proteome</keyword>
<sequence>MAEQAGKIHRYQSQFLLPLAFGSNMAVSEVNLDDYSVYSTLCDEELLQIAVERSLSDRYLHPDSDQSLSSSSSSSAPPSSAAPTQTHTNPRRSLGEHPRPRHDVPSSQPPTTGFPCAPNSINPPTGLSRFLYEAFKRELSPLQSLIRKGDAERLMELVRQRSSSVTEPNDEGWIALHEAAYYGQLQCVSILISAHPDSVNSCSLKNQTALLLAAGRGNVLCVDFLLKNGANPNIANKDQETPLFAACEQANKAIVDLLLRFGAQVNHSCMQGGSALHESCRHGQLELCRMLLEAGADLHAKNIYGIQPLFTAAQHGHGGIIRLLAKKGADINGQAQDGASPLFEACKNGHVSAVEELLSLKADANRSLKSGLLPLHVAVQNNHTRIVSLLIPLTSKARVQQSGISPLHIAAEKNRDDIMKVLIESGLNVNAKLSEERSRMYEDRRSTALYFSVYNGNLEASEMLLEAGANPNLDIFNPLLIAVRLDWMDMVKLLLRYGADINARISTQLSSFPAAVLLNMESLPMLKLLLDNGCDARSCFDCPYGQKPHPPIMPPGRPIEEMQFCEAVSRSSFCRVTGPIISMLLDYVSHVHLCSRLLEVLESRSDWALIKVKADRKLIVVRPHSSIMTAASVSHSGSAGPTLAIEDYSLYSNLSDEELLQLAIERSLTDAHCINPTTVNTPAHSPDSSSRQQDLQPNSAARNTNRPSHSAHNPPPPQTTVHYSSPNPPSEKPPDPKTFDGTVSHFMTGSGKRMVAYRRPDGFLVHIAPEPEEEEEPLFKAIHDGDAVRVKTLVMRPGTNLMLPSKPGWLAIHQAAWYGQDACLRILLSAQPGMINKRTERGESALLVAVSKEKLSCIEVLLESGADIDIANYERETPLYKACERNSAAMVAMLLNCGASVNTHCIQGWTALQEAVCRNNVEICEMLLKAGAKLNLTNMYGISPLFTAAQSGQLATLRFLLRHGADINSEAADGATALYEAAKNGHEEIVELLLSQNADANKPGKTGLLPLHIAAQKGSDTIVSMLIPATSKARIRRTGISPLHLAAERNRDDVLEALIKAGFDVNAQLSEERSKLYEDRRSTVLYFSVINNNIDAVRMLLVAGANPNLDVFRPLMVAARLGCIQTITLLVEHGADINACIPTHPTTFPAVYMFSMKYLSMFKYLLDHGCHALSCFDCVYGSKPHPPIKTTRSERGDLHYTDSILSDTQQRRGVQFCEMISAPSICRWAGPIIDVLLDYVGNVTLCSRLMEHLESYSDWSVTKDKAALPRPLLQLCRLQILQLVGHQHVKRLPLPGGLIRFLEHKEGCTDDF</sequence>
<name>A0ACB8WBQ3_9TELE</name>
<accession>A0ACB8WBQ3</accession>